<dbReference type="Proteomes" id="UP000219799">
    <property type="component" value="Chromosome 4"/>
</dbReference>
<dbReference type="EMBL" id="LT594492">
    <property type="protein sequence ID" value="SBT70612.1"/>
    <property type="molecule type" value="Genomic_DNA"/>
</dbReference>
<protein>
    <submittedName>
        <fullName evidence="1">Uncharacterized protein</fullName>
    </submittedName>
</protein>
<proteinExistence type="predicted"/>
<feature type="non-terminal residue" evidence="1">
    <location>
        <position position="1"/>
    </location>
</feature>
<dbReference type="AlphaFoldDB" id="A0A1C3KAN0"/>
<evidence type="ECO:0000313" key="1">
    <source>
        <dbReference type="EMBL" id="SBT70612.1"/>
    </source>
</evidence>
<sequence length="36" mass="4199">LQNRHNIMKNLDLPITAILVNNKETIYNNRKSFSKG</sequence>
<reference evidence="1 2" key="1">
    <citation type="submission" date="2016-06" db="EMBL/GenBank/DDBJ databases">
        <authorList>
            <consortium name="Pathogen Informatics"/>
        </authorList>
    </citation>
    <scope>NUCLEOTIDE SEQUENCE [LARGE SCALE GENOMIC DNA]</scope>
    <source>
        <strain evidence="1">PmlGA01</strain>
    </source>
</reference>
<organism evidence="1 2">
    <name type="scientific">Plasmodium malariae</name>
    <dbReference type="NCBI Taxonomy" id="5858"/>
    <lineage>
        <taxon>Eukaryota</taxon>
        <taxon>Sar</taxon>
        <taxon>Alveolata</taxon>
        <taxon>Apicomplexa</taxon>
        <taxon>Aconoidasida</taxon>
        <taxon>Haemosporida</taxon>
        <taxon>Plasmodiidae</taxon>
        <taxon>Plasmodium</taxon>
        <taxon>Plasmodium (Plasmodium)</taxon>
    </lineage>
</organism>
<gene>
    <name evidence="1" type="primary">PmlGA01_040015600</name>
    <name evidence="1" type="ORF">PMLGA01_040015600</name>
</gene>
<evidence type="ECO:0000313" key="2">
    <source>
        <dbReference type="Proteomes" id="UP000219799"/>
    </source>
</evidence>
<name>A0A1C3KAN0_PLAMA</name>
<accession>A0A1C3KAN0</accession>